<evidence type="ECO:0000313" key="2">
    <source>
        <dbReference type="EMBL" id="APA89097.1"/>
    </source>
</evidence>
<proteinExistence type="predicted"/>
<accession>A0A1I9YLH2</accession>
<evidence type="ECO:0000313" key="1">
    <source>
        <dbReference type="EMBL" id="APA87155.1"/>
    </source>
</evidence>
<sequence length="113" mass="12809">MGLTLRVKIDPAFNLDVSEWGEAFAGNRILRAATLDRLRHGAHRIVLDGDSFRSPKPMPEHDKTRGGHLSPRRIGLLCLIWIMVCLDSVVRQLAAQFRDDKDGFVKQTWTSIE</sequence>
<dbReference type="STRING" id="754502.BJG93_16515"/>
<organism evidence="1">
    <name type="scientific">Paraburkholderia sprentiae WSM5005</name>
    <dbReference type="NCBI Taxonomy" id="754502"/>
    <lineage>
        <taxon>Bacteria</taxon>
        <taxon>Pseudomonadati</taxon>
        <taxon>Pseudomonadota</taxon>
        <taxon>Betaproteobacteria</taxon>
        <taxon>Burkholderiales</taxon>
        <taxon>Burkholderiaceae</taxon>
        <taxon>Paraburkholderia</taxon>
    </lineage>
</organism>
<dbReference type="AlphaFoldDB" id="A0A1I9YLH2"/>
<gene>
    <name evidence="1" type="ORF">BJG93_16515</name>
    <name evidence="2" type="ORF">BJG93_28100</name>
</gene>
<name>A0A1I9YLH2_9BURK</name>
<dbReference type="EMBL" id="CP017562">
    <property type="protein sequence ID" value="APA87155.1"/>
    <property type="molecule type" value="Genomic_DNA"/>
</dbReference>
<protein>
    <submittedName>
        <fullName evidence="1">Uncharacterized protein</fullName>
    </submittedName>
</protein>
<dbReference type="EMBL" id="CP017562">
    <property type="protein sequence ID" value="APA89097.1"/>
    <property type="molecule type" value="Genomic_DNA"/>
</dbReference>
<reference evidence="1" key="1">
    <citation type="submission" date="2016-09" db="EMBL/GenBank/DDBJ databases">
        <title>The Complete Genome of Burkholderia sprentiae wsm5005.</title>
        <authorList>
            <person name="De Meyer S."/>
            <person name="Wang P."/>
            <person name="Terpolilli J."/>
        </authorList>
    </citation>
    <scope>NUCLEOTIDE SEQUENCE [LARGE SCALE GENOMIC DNA]</scope>
    <source>
        <strain evidence="1">WSM5005</strain>
    </source>
</reference>